<organism evidence="2 3">
    <name type="scientific">Nesidiocoris tenuis</name>
    <dbReference type="NCBI Taxonomy" id="355587"/>
    <lineage>
        <taxon>Eukaryota</taxon>
        <taxon>Metazoa</taxon>
        <taxon>Ecdysozoa</taxon>
        <taxon>Arthropoda</taxon>
        <taxon>Hexapoda</taxon>
        <taxon>Insecta</taxon>
        <taxon>Pterygota</taxon>
        <taxon>Neoptera</taxon>
        <taxon>Paraneoptera</taxon>
        <taxon>Hemiptera</taxon>
        <taxon>Heteroptera</taxon>
        <taxon>Panheteroptera</taxon>
        <taxon>Cimicomorpha</taxon>
        <taxon>Miridae</taxon>
        <taxon>Dicyphina</taxon>
        <taxon>Nesidiocoris</taxon>
    </lineage>
</organism>
<keyword evidence="1" id="KW-0812">Transmembrane</keyword>
<proteinExistence type="predicted"/>
<evidence type="ECO:0000313" key="3">
    <source>
        <dbReference type="Proteomes" id="UP001307889"/>
    </source>
</evidence>
<feature type="transmembrane region" description="Helical" evidence="1">
    <location>
        <begin position="58"/>
        <end position="82"/>
    </location>
</feature>
<sequence length="143" mass="16438">MSARRKDRVHEPIGPVYLLKSVRDQIQLFQEKRGILPEENNFVNLLGIIITQSGQAMYAVFTMFLALIPAFSIFIYAVHFILDRIVDIVTTKRKNELWLKGGIFIAQLIALFVLLKFIVGAIFAPIFSMQVTIISKMLFFEEE</sequence>
<evidence type="ECO:0000256" key="1">
    <source>
        <dbReference type="SAM" id="Phobius"/>
    </source>
</evidence>
<dbReference type="Proteomes" id="UP001307889">
    <property type="component" value="Chromosome 3"/>
</dbReference>
<evidence type="ECO:0000313" key="2">
    <source>
        <dbReference type="EMBL" id="BES92787.1"/>
    </source>
</evidence>
<keyword evidence="1" id="KW-0472">Membrane</keyword>
<gene>
    <name evidence="2" type="ORF">NTJ_05596</name>
</gene>
<reference evidence="2 3" key="1">
    <citation type="submission" date="2023-09" db="EMBL/GenBank/DDBJ databases">
        <title>Nesidiocoris tenuis whole genome shotgun sequence.</title>
        <authorList>
            <person name="Shibata T."/>
            <person name="Shimoda M."/>
            <person name="Kobayashi T."/>
            <person name="Uehara T."/>
        </authorList>
    </citation>
    <scope>NUCLEOTIDE SEQUENCE [LARGE SCALE GENOMIC DNA]</scope>
    <source>
        <strain evidence="2 3">Japan</strain>
    </source>
</reference>
<keyword evidence="3" id="KW-1185">Reference proteome</keyword>
<feature type="transmembrane region" description="Helical" evidence="1">
    <location>
        <begin position="102"/>
        <end position="127"/>
    </location>
</feature>
<name>A0ABN7AKK2_9HEMI</name>
<protein>
    <submittedName>
        <fullName evidence="2">Uncharacterized protein</fullName>
    </submittedName>
</protein>
<dbReference type="EMBL" id="AP028911">
    <property type="protein sequence ID" value="BES92787.1"/>
    <property type="molecule type" value="Genomic_DNA"/>
</dbReference>
<keyword evidence="1" id="KW-1133">Transmembrane helix</keyword>
<accession>A0ABN7AKK2</accession>